<dbReference type="RefSeq" id="WP_184598711.1">
    <property type="nucleotide sequence ID" value="NZ_JACHLI010000061.1"/>
</dbReference>
<evidence type="ECO:0000313" key="2">
    <source>
        <dbReference type="Proteomes" id="UP000566995"/>
    </source>
</evidence>
<gene>
    <name evidence="1" type="ORF">HNP46_007071</name>
</gene>
<dbReference type="AlphaFoldDB" id="A0A7W7KST5"/>
<evidence type="ECO:0008006" key="3">
    <source>
        <dbReference type="Google" id="ProtNLM"/>
    </source>
</evidence>
<dbReference type="PROSITE" id="PS51257">
    <property type="entry name" value="PROKAR_LIPOPROTEIN"/>
    <property type="match status" value="1"/>
</dbReference>
<evidence type="ECO:0000313" key="1">
    <source>
        <dbReference type="EMBL" id="MBB4868151.1"/>
    </source>
</evidence>
<organism evidence="1 2">
    <name type="scientific">Pseudomonas nitroreducens</name>
    <dbReference type="NCBI Taxonomy" id="46680"/>
    <lineage>
        <taxon>Bacteria</taxon>
        <taxon>Pseudomonadati</taxon>
        <taxon>Pseudomonadota</taxon>
        <taxon>Gammaproteobacteria</taxon>
        <taxon>Pseudomonadales</taxon>
        <taxon>Pseudomonadaceae</taxon>
        <taxon>Pseudomonas</taxon>
    </lineage>
</organism>
<dbReference type="Proteomes" id="UP000566995">
    <property type="component" value="Unassembled WGS sequence"/>
</dbReference>
<comment type="caution">
    <text evidence="1">The sequence shown here is derived from an EMBL/GenBank/DDBJ whole genome shotgun (WGS) entry which is preliminary data.</text>
</comment>
<proteinExistence type="predicted"/>
<protein>
    <recommendedName>
        <fullName evidence="3">Lipoprotein</fullName>
    </recommendedName>
</protein>
<reference evidence="1 2" key="1">
    <citation type="submission" date="2020-08" db="EMBL/GenBank/DDBJ databases">
        <title>Functional genomics of gut bacteria from endangered species of beetles.</title>
        <authorList>
            <person name="Carlos-Shanley C."/>
        </authorList>
    </citation>
    <scope>NUCLEOTIDE SEQUENCE [LARGE SCALE GENOMIC DNA]</scope>
    <source>
        <strain evidence="1 2">S00179</strain>
    </source>
</reference>
<name>A0A7W7KST5_PSENT</name>
<sequence length="268" mass="28646">MNRQLHRISKMALAGAVAILVGCGTTPQHPKVTLPDPQSVPREQWSDALTVLDAMGIHGQRDIPKEMLGRTNGQDVAGSNVNSGVGDIAVGPSVGLGLGLFLLGGGNAQPQGISQVAAWVPADLAASPEAAIAVAVSEWEKARRAAFKNEPRQLKAVTARYPDGYNPSVAYASVSDSMLEIPVQITDGPHQAPNFIHSGLVYGPIFIHTKQIYLDARDNDVNFPTAMAAIAKQLPDWFYLYYPGSKFSKQPLPAAVYSNSGTHYFISK</sequence>
<dbReference type="EMBL" id="JACHLI010000061">
    <property type="protein sequence ID" value="MBB4868151.1"/>
    <property type="molecule type" value="Genomic_DNA"/>
</dbReference>
<accession>A0A7W7KST5</accession>